<organism evidence="1 2">
    <name type="scientific">Sphaerodactylus townsendi</name>
    <dbReference type="NCBI Taxonomy" id="933632"/>
    <lineage>
        <taxon>Eukaryota</taxon>
        <taxon>Metazoa</taxon>
        <taxon>Chordata</taxon>
        <taxon>Craniata</taxon>
        <taxon>Vertebrata</taxon>
        <taxon>Euteleostomi</taxon>
        <taxon>Lepidosauria</taxon>
        <taxon>Squamata</taxon>
        <taxon>Bifurcata</taxon>
        <taxon>Gekkota</taxon>
        <taxon>Sphaerodactylidae</taxon>
        <taxon>Sphaerodactylus</taxon>
    </lineage>
</organism>
<comment type="caution">
    <text evidence="1">The sequence shown here is derived from an EMBL/GenBank/DDBJ whole genome shotgun (WGS) entry which is preliminary data.</text>
</comment>
<evidence type="ECO:0000313" key="2">
    <source>
        <dbReference type="Proteomes" id="UP000827872"/>
    </source>
</evidence>
<dbReference type="Proteomes" id="UP000827872">
    <property type="component" value="Linkage Group LG03"/>
</dbReference>
<dbReference type="EMBL" id="CM037616">
    <property type="protein sequence ID" value="KAH7993748.1"/>
    <property type="molecule type" value="Genomic_DNA"/>
</dbReference>
<gene>
    <name evidence="1" type="ORF">K3G42_032202</name>
</gene>
<evidence type="ECO:0000313" key="1">
    <source>
        <dbReference type="EMBL" id="KAH7993748.1"/>
    </source>
</evidence>
<keyword evidence="2" id="KW-1185">Reference proteome</keyword>
<name>A0ACB8EMN6_9SAUR</name>
<sequence>MELVRVPESGTVSSHPGQGPLPKKEEAVWASVLVPCHAYPPPRQAQSLHNSSSRVKTRHNKLQDNAQARNTISANAYQTQGQSGNYLHLAVTARELRAGDNLPINFNVKTSNPNLMDQIHYFTYIIMTKGKIFKTGRQLKAHGQNLVTMSLPITPDLIPSFRIVAYFQIGSKEVVADSVWVDVKDTCMGTLSRVT</sequence>
<accession>A0ACB8EMN6</accession>
<protein>
    <submittedName>
        <fullName evidence="1">Uncharacterized protein</fullName>
    </submittedName>
</protein>
<reference evidence="1" key="1">
    <citation type="submission" date="2021-08" db="EMBL/GenBank/DDBJ databases">
        <title>The first chromosome-level gecko genome reveals the dynamic sex chromosomes of Neotropical dwarf geckos (Sphaerodactylidae: Sphaerodactylus).</title>
        <authorList>
            <person name="Pinto B.J."/>
            <person name="Keating S.E."/>
            <person name="Gamble T."/>
        </authorList>
    </citation>
    <scope>NUCLEOTIDE SEQUENCE</scope>
    <source>
        <strain evidence="1">TG3544</strain>
    </source>
</reference>
<proteinExistence type="predicted"/>